<reference evidence="5 6" key="1">
    <citation type="submission" date="2018-04" db="EMBL/GenBank/DDBJ databases">
        <title>Genomic Encyclopedia of Type Strains, Phase IV (KMG-IV): sequencing the most valuable type-strain genomes for metagenomic binning, comparative biology and taxonomic classification.</title>
        <authorList>
            <person name="Goeker M."/>
        </authorList>
    </citation>
    <scope>NUCLEOTIDE SEQUENCE [LARGE SCALE GENOMIC DNA]</scope>
    <source>
        <strain evidence="5 6">DSM 14823</strain>
    </source>
</reference>
<dbReference type="GO" id="GO:0140737">
    <property type="term" value="C:encapsulin nanocompartment"/>
    <property type="evidence" value="ECO:0007669"/>
    <property type="project" value="UniProtKB-SubCell"/>
</dbReference>
<dbReference type="Pfam" id="PF02915">
    <property type="entry name" value="Rubrerythrin"/>
    <property type="match status" value="1"/>
</dbReference>
<dbReference type="GeneID" id="78296896"/>
<keyword evidence="6" id="KW-1185">Reference proteome</keyword>
<evidence type="ECO:0000313" key="6">
    <source>
        <dbReference type="Proteomes" id="UP000245959"/>
    </source>
</evidence>
<evidence type="ECO:0000313" key="7">
    <source>
        <dbReference type="Proteomes" id="UP000576225"/>
    </source>
</evidence>
<sequence>MPSFSNPFEGLHHDRKVTEPELIRAIRFMIASEYEATQLYMQLAESTDNKLAKAVLVDVADEERVHAGEFLRLLHELAPDECKHYKAGAGEVEEMIEKLKKK</sequence>
<evidence type="ECO:0000313" key="5">
    <source>
        <dbReference type="EMBL" id="PVY36027.1"/>
    </source>
</evidence>
<comment type="subcellular location">
    <subcellularLocation>
        <location evidence="1">Encapsulin nanocompartment</location>
    </subcellularLocation>
</comment>
<dbReference type="InterPro" id="IPR051429">
    <property type="entry name" value="Encapsulin_nc"/>
</dbReference>
<dbReference type="EMBL" id="QEKH01000038">
    <property type="protein sequence ID" value="PVY36027.1"/>
    <property type="molecule type" value="Genomic_DNA"/>
</dbReference>
<evidence type="ECO:0000256" key="2">
    <source>
        <dbReference type="ARBA" id="ARBA00033787"/>
    </source>
</evidence>
<organism evidence="5 6">
    <name type="scientific">Victivallis vadensis</name>
    <dbReference type="NCBI Taxonomy" id="172901"/>
    <lineage>
        <taxon>Bacteria</taxon>
        <taxon>Pseudomonadati</taxon>
        <taxon>Lentisphaerota</taxon>
        <taxon>Lentisphaeria</taxon>
        <taxon>Victivallales</taxon>
        <taxon>Victivallaceae</taxon>
        <taxon>Victivallis</taxon>
    </lineage>
</organism>
<feature type="domain" description="Rubrerythrin diiron-binding" evidence="3">
    <location>
        <begin position="30"/>
        <end position="82"/>
    </location>
</feature>
<reference evidence="4 7" key="2">
    <citation type="submission" date="2020-04" db="EMBL/GenBank/DDBJ databases">
        <authorList>
            <person name="Hitch T.C.A."/>
            <person name="Wylensek D."/>
            <person name="Clavel T."/>
        </authorList>
    </citation>
    <scope>NUCLEOTIDE SEQUENCE [LARGE SCALE GENOMIC DNA]</scope>
    <source>
        <strain evidence="4 7">COR2-253-APC-1A</strain>
    </source>
</reference>
<accession>A0A2U1AHZ7</accession>
<name>A0A2U1AHZ7_9BACT</name>
<evidence type="ECO:0000259" key="3">
    <source>
        <dbReference type="Pfam" id="PF02915"/>
    </source>
</evidence>
<dbReference type="RefSeq" id="WP_116885625.1">
    <property type="nucleotide sequence ID" value="NZ_CAJKCJ010000026.1"/>
</dbReference>
<keyword evidence="2" id="KW-1284">Encapsulin nanocompartment</keyword>
<dbReference type="InterPro" id="IPR003251">
    <property type="entry name" value="Rr_diiron-bd_dom"/>
</dbReference>
<dbReference type="PANTHER" id="PTHR37165">
    <property type="entry name" value="PEPTIDASE U56 FAMILY"/>
    <property type="match status" value="1"/>
</dbReference>
<evidence type="ECO:0000256" key="1">
    <source>
        <dbReference type="ARBA" id="ARBA00033738"/>
    </source>
</evidence>
<dbReference type="GO" id="GO:0016491">
    <property type="term" value="F:oxidoreductase activity"/>
    <property type="evidence" value="ECO:0007669"/>
    <property type="project" value="InterPro"/>
</dbReference>
<dbReference type="Proteomes" id="UP000576225">
    <property type="component" value="Unassembled WGS sequence"/>
</dbReference>
<dbReference type="SUPFAM" id="SSF47240">
    <property type="entry name" value="Ferritin-like"/>
    <property type="match status" value="1"/>
</dbReference>
<dbReference type="AlphaFoldDB" id="A0A2U1AHZ7"/>
<gene>
    <name evidence="5" type="ORF">C8D82_13827</name>
    <name evidence="4" type="ORF">HF882_16200</name>
</gene>
<proteinExistence type="predicted"/>
<dbReference type="InterPro" id="IPR009078">
    <property type="entry name" value="Ferritin-like_SF"/>
</dbReference>
<dbReference type="EMBL" id="JABAEW010000038">
    <property type="protein sequence ID" value="NMD88130.1"/>
    <property type="molecule type" value="Genomic_DNA"/>
</dbReference>
<dbReference type="Proteomes" id="UP000245959">
    <property type="component" value="Unassembled WGS sequence"/>
</dbReference>
<protein>
    <submittedName>
        <fullName evidence="5">Rubrerythrin</fullName>
    </submittedName>
</protein>
<dbReference type="GO" id="GO:0046872">
    <property type="term" value="F:metal ion binding"/>
    <property type="evidence" value="ECO:0007669"/>
    <property type="project" value="InterPro"/>
</dbReference>
<comment type="caution">
    <text evidence="5">The sequence shown here is derived from an EMBL/GenBank/DDBJ whole genome shotgun (WGS) entry which is preliminary data.</text>
</comment>
<dbReference type="PANTHER" id="PTHR37165:SF1">
    <property type="entry name" value="TYPE 1 ENCAPSULIN SHELL PROTEIN"/>
    <property type="match status" value="1"/>
</dbReference>
<dbReference type="Gene3D" id="6.10.140.1960">
    <property type="match status" value="1"/>
</dbReference>
<evidence type="ECO:0000313" key="4">
    <source>
        <dbReference type="EMBL" id="NMD88130.1"/>
    </source>
</evidence>